<dbReference type="GO" id="GO:0005524">
    <property type="term" value="F:ATP binding"/>
    <property type="evidence" value="ECO:0007669"/>
    <property type="project" value="UniProtKB-KW"/>
</dbReference>
<evidence type="ECO:0000313" key="2">
    <source>
        <dbReference type="Proteomes" id="UP001183390"/>
    </source>
</evidence>
<name>A0ABU2MHF2_9ACTN</name>
<protein>
    <submittedName>
        <fullName evidence="1">ATP-binding protein</fullName>
    </submittedName>
</protein>
<sequence>MPLPRRLKVTDPDVSALLVPALDADDTEWYDAHVRPWAYRAARSGSTVSRRVARVSVALVRNAHRWTLSGRPGGTAELRVRRTGFQVEVAVTDDGAVPGEDGWYPFPTLGAGTGLRLVDSLSLYWDWEGGAGTPTRVRAILDR</sequence>
<proteinExistence type="predicted"/>
<accession>A0ABU2MHF2</accession>
<dbReference type="RefSeq" id="WP_274809789.1">
    <property type="nucleotide sequence ID" value="NZ_JAVREP010000024.1"/>
</dbReference>
<dbReference type="InterPro" id="IPR036890">
    <property type="entry name" value="HATPase_C_sf"/>
</dbReference>
<reference evidence="2" key="1">
    <citation type="submission" date="2023-07" db="EMBL/GenBank/DDBJ databases">
        <title>30 novel species of actinomycetes from the DSMZ collection.</title>
        <authorList>
            <person name="Nouioui I."/>
        </authorList>
    </citation>
    <scope>NUCLEOTIDE SEQUENCE [LARGE SCALE GENOMIC DNA]</scope>
    <source>
        <strain evidence="2">DSM 44743</strain>
    </source>
</reference>
<gene>
    <name evidence="1" type="ORF">RM479_24025</name>
</gene>
<dbReference type="Gene3D" id="3.30.565.10">
    <property type="entry name" value="Histidine kinase-like ATPase, C-terminal domain"/>
    <property type="match status" value="1"/>
</dbReference>
<comment type="caution">
    <text evidence="1">The sequence shown here is derived from an EMBL/GenBank/DDBJ whole genome shotgun (WGS) entry which is preliminary data.</text>
</comment>
<dbReference type="SUPFAM" id="SSF55874">
    <property type="entry name" value="ATPase domain of HSP90 chaperone/DNA topoisomerase II/histidine kinase"/>
    <property type="match status" value="1"/>
</dbReference>
<evidence type="ECO:0000313" key="1">
    <source>
        <dbReference type="EMBL" id="MDT0331490.1"/>
    </source>
</evidence>
<keyword evidence="2" id="KW-1185">Reference proteome</keyword>
<dbReference type="Proteomes" id="UP001183390">
    <property type="component" value="Unassembled WGS sequence"/>
</dbReference>
<organism evidence="1 2">
    <name type="scientific">Nocardiopsis lambiniae</name>
    <dbReference type="NCBI Taxonomy" id="3075539"/>
    <lineage>
        <taxon>Bacteria</taxon>
        <taxon>Bacillati</taxon>
        <taxon>Actinomycetota</taxon>
        <taxon>Actinomycetes</taxon>
        <taxon>Streptosporangiales</taxon>
        <taxon>Nocardiopsidaceae</taxon>
        <taxon>Nocardiopsis</taxon>
    </lineage>
</organism>
<keyword evidence="1" id="KW-0067">ATP-binding</keyword>
<keyword evidence="1" id="KW-0547">Nucleotide-binding</keyword>
<dbReference type="EMBL" id="JAVREP010000024">
    <property type="protein sequence ID" value="MDT0331490.1"/>
    <property type="molecule type" value="Genomic_DNA"/>
</dbReference>